<reference evidence="2 3" key="1">
    <citation type="submission" date="2019-09" db="EMBL/GenBank/DDBJ databases">
        <title>Goodfellowia gen. nov., a new genus of the Pseudonocardineae related to Actinoalloteichus, containing Goodfellowia coeruleoviolacea gen. nov., comb. nov. gen. nov., comb. nov.</title>
        <authorList>
            <person name="Labeda D."/>
        </authorList>
    </citation>
    <scope>NUCLEOTIDE SEQUENCE [LARGE SCALE GENOMIC DNA]</scope>
    <source>
        <strain evidence="2 3">AN110305</strain>
    </source>
</reference>
<accession>A0A5B2WGJ3</accession>
<name>A0A5B2WGJ3_9PSEU</name>
<sequence length="197" mass="21222">MGENNELEPQAFDPKNIRVSDAEREHVAALLQKAVAQGMLTLDEFTERTDRALASRTRGELNSVVIDLPGMVHAEAAVAVPTGEPMVLKTRTGTVKQNGTWVVPSAITAECTMGNVQIDFTEAQCAHRDVTLRATCGSGNITAIVPRGWLVRMEEVSTGMGNAVNKATEPADPTLPVLHVYAKVGMGNVKIRHPRGR</sequence>
<reference evidence="2 3" key="2">
    <citation type="submission" date="2019-09" db="EMBL/GenBank/DDBJ databases">
        <authorList>
            <person name="Jin C."/>
        </authorList>
    </citation>
    <scope>NUCLEOTIDE SEQUENCE [LARGE SCALE GENOMIC DNA]</scope>
    <source>
        <strain evidence="2 3">AN110305</strain>
    </source>
</reference>
<evidence type="ECO:0000259" key="1">
    <source>
        <dbReference type="Pfam" id="PF08044"/>
    </source>
</evidence>
<dbReference type="OrthoDB" id="4772576at2"/>
<evidence type="ECO:0000313" key="3">
    <source>
        <dbReference type="Proteomes" id="UP000323454"/>
    </source>
</evidence>
<evidence type="ECO:0000313" key="2">
    <source>
        <dbReference type="EMBL" id="KAA2250981.1"/>
    </source>
</evidence>
<dbReference type="Pfam" id="PF08044">
    <property type="entry name" value="DUF1707"/>
    <property type="match status" value="1"/>
</dbReference>
<keyword evidence="3" id="KW-1185">Reference proteome</keyword>
<dbReference type="AlphaFoldDB" id="A0A5B2WGJ3"/>
<comment type="caution">
    <text evidence="2">The sequence shown here is derived from an EMBL/GenBank/DDBJ whole genome shotgun (WGS) entry which is preliminary data.</text>
</comment>
<dbReference type="PANTHER" id="PTHR40763">
    <property type="entry name" value="MEMBRANE PROTEIN-RELATED"/>
    <property type="match status" value="1"/>
</dbReference>
<organism evidence="2 3">
    <name type="scientific">Solihabitans fulvus</name>
    <dbReference type="NCBI Taxonomy" id="1892852"/>
    <lineage>
        <taxon>Bacteria</taxon>
        <taxon>Bacillati</taxon>
        <taxon>Actinomycetota</taxon>
        <taxon>Actinomycetes</taxon>
        <taxon>Pseudonocardiales</taxon>
        <taxon>Pseudonocardiaceae</taxon>
        <taxon>Solihabitans</taxon>
    </lineage>
</organism>
<dbReference type="PANTHER" id="PTHR40763:SF5">
    <property type="entry name" value="MEMBRANE PROTEIN"/>
    <property type="match status" value="1"/>
</dbReference>
<gene>
    <name evidence="2" type="ORF">F0L68_38485</name>
</gene>
<feature type="domain" description="DUF1707" evidence="1">
    <location>
        <begin position="17"/>
        <end position="69"/>
    </location>
</feature>
<dbReference type="EMBL" id="VUOB01000086">
    <property type="protein sequence ID" value="KAA2250981.1"/>
    <property type="molecule type" value="Genomic_DNA"/>
</dbReference>
<protein>
    <submittedName>
        <fullName evidence="2">DUF1707 domain-containing protein</fullName>
    </submittedName>
</protein>
<proteinExistence type="predicted"/>
<dbReference type="RefSeq" id="WP_149854856.1">
    <property type="nucleotide sequence ID" value="NZ_VUOB01000086.1"/>
</dbReference>
<dbReference type="Proteomes" id="UP000323454">
    <property type="component" value="Unassembled WGS sequence"/>
</dbReference>
<dbReference type="InterPro" id="IPR012551">
    <property type="entry name" value="DUF1707_SHOCT-like"/>
</dbReference>